<reference evidence="1" key="1">
    <citation type="journal article" date="2021" name="Proc. Natl. Acad. Sci. U.S.A.">
        <title>A Catalog of Tens of Thousands of Viruses from Human Metagenomes Reveals Hidden Associations with Chronic Diseases.</title>
        <authorList>
            <person name="Tisza M.J."/>
            <person name="Buck C.B."/>
        </authorList>
    </citation>
    <scope>NUCLEOTIDE SEQUENCE</scope>
    <source>
        <strain evidence="1">Ct9pU4</strain>
    </source>
</reference>
<protein>
    <submittedName>
        <fullName evidence="1">Uncharacterized protein</fullName>
    </submittedName>
</protein>
<evidence type="ECO:0000313" key="1">
    <source>
        <dbReference type="EMBL" id="DAE28492.1"/>
    </source>
</evidence>
<organism evidence="1">
    <name type="scientific">virus sp. ct9pU4</name>
    <dbReference type="NCBI Taxonomy" id="2828248"/>
    <lineage>
        <taxon>Viruses</taxon>
    </lineage>
</organism>
<accession>A0A8S5RBZ1</accession>
<proteinExistence type="predicted"/>
<name>A0A8S5RBZ1_9VIRU</name>
<dbReference type="EMBL" id="BK059087">
    <property type="protein sequence ID" value="DAE28492.1"/>
    <property type="molecule type" value="Genomic_DNA"/>
</dbReference>
<sequence length="94" mass="11153">MKKEQSLQHLIVTEMPYELLKLLIEEKALSAFVRNLIKDTEANSLVRSNYNKTKRIVNLMTDSPHGIILRSFTWSKTDEGYDFWYDIYKKVQLI</sequence>